<keyword evidence="2" id="KW-1185">Reference proteome</keyword>
<dbReference type="Proteomes" id="UP000297649">
    <property type="component" value="Unassembled WGS sequence"/>
</dbReference>
<comment type="caution">
    <text evidence="1">The sequence shown here is derived from an EMBL/GenBank/DDBJ whole genome shotgun (WGS) entry which is preliminary data.</text>
</comment>
<evidence type="ECO:0000313" key="1">
    <source>
        <dbReference type="EMBL" id="TGN13488.1"/>
    </source>
</evidence>
<name>A0A6H3NR72_9LEPT</name>
<reference evidence="1" key="1">
    <citation type="journal article" date="2019" name="PLoS Negl. Trop. Dis.">
        <title>Revisiting the worldwide diversity of Leptospira species in the environment.</title>
        <authorList>
            <person name="Vincent A.T."/>
            <person name="Schiettekatte O."/>
            <person name="Bourhy P."/>
            <person name="Veyrier F.J."/>
            <person name="Picardeau M."/>
        </authorList>
    </citation>
    <scope>NUCLEOTIDE SEQUENCE [LARGE SCALE GENOMIC DNA]</scope>
    <source>
        <strain evidence="1">201601109</strain>
    </source>
</reference>
<gene>
    <name evidence="1" type="ORF">EHR08_11570</name>
</gene>
<accession>A0A6H3NR72</accession>
<evidence type="ECO:0000313" key="2">
    <source>
        <dbReference type="Proteomes" id="UP000297649"/>
    </source>
</evidence>
<proteinExistence type="predicted"/>
<sequence>MISVLPTGYYTYVELSKKQKKEIVKEELLRFANAIIHSEESLENLIEVFSDRLGERVGEEMNGDLHLS</sequence>
<organism evidence="1 2">
    <name type="scientific">Leptospira bandrabouensis</name>
    <dbReference type="NCBI Taxonomy" id="2484903"/>
    <lineage>
        <taxon>Bacteria</taxon>
        <taxon>Pseudomonadati</taxon>
        <taxon>Spirochaetota</taxon>
        <taxon>Spirochaetia</taxon>
        <taxon>Leptospirales</taxon>
        <taxon>Leptospiraceae</taxon>
        <taxon>Leptospira</taxon>
    </lineage>
</organism>
<dbReference type="EMBL" id="RQHU01000014">
    <property type="protein sequence ID" value="TGN13488.1"/>
    <property type="molecule type" value="Genomic_DNA"/>
</dbReference>
<dbReference type="RefSeq" id="WP_135781437.1">
    <property type="nucleotide sequence ID" value="NZ_RQHU01000014.1"/>
</dbReference>
<dbReference type="AlphaFoldDB" id="A0A6H3NR72"/>
<protein>
    <submittedName>
        <fullName evidence="1">Uncharacterized protein</fullName>
    </submittedName>
</protein>